<gene>
    <name evidence="1" type="ORF">R3P38DRAFT_2805245</name>
</gene>
<accession>A0AAV9ZMU3</accession>
<evidence type="ECO:0000313" key="1">
    <source>
        <dbReference type="EMBL" id="KAK6987766.1"/>
    </source>
</evidence>
<dbReference type="AlphaFoldDB" id="A0AAV9ZMU3"/>
<evidence type="ECO:0000313" key="2">
    <source>
        <dbReference type="Proteomes" id="UP001362999"/>
    </source>
</evidence>
<dbReference type="Proteomes" id="UP001362999">
    <property type="component" value="Unassembled WGS sequence"/>
</dbReference>
<name>A0AAV9ZMU3_9AGAR</name>
<sequence>MPKCGFRSIIIQLAHAVWSIEPSSSATTQHFDSNIFCPQTTAHLKPGCNLVILAPERLGVSNHGLEKSAPSLPKLAKGHCPHCPAPARASDRAVSSWSKEELESPPLRKLSRKKVYDVAVDPRLIKKTTMDIVQAYELLHSKGLLGLPLSDESTCRMDQRLAELNAKPVTLLV</sequence>
<comment type="caution">
    <text evidence="1">The sequence shown here is derived from an EMBL/GenBank/DDBJ whole genome shotgun (WGS) entry which is preliminary data.</text>
</comment>
<reference evidence="1 2" key="1">
    <citation type="journal article" date="2024" name="J Genomics">
        <title>Draft genome sequencing and assembly of Favolaschia claudopus CIRM-BRFM 2984 isolated from oak limbs.</title>
        <authorList>
            <person name="Navarro D."/>
            <person name="Drula E."/>
            <person name="Chaduli D."/>
            <person name="Cazenave R."/>
            <person name="Ahrendt S."/>
            <person name="Wang J."/>
            <person name="Lipzen A."/>
            <person name="Daum C."/>
            <person name="Barry K."/>
            <person name="Grigoriev I.V."/>
            <person name="Favel A."/>
            <person name="Rosso M.N."/>
            <person name="Martin F."/>
        </authorList>
    </citation>
    <scope>NUCLEOTIDE SEQUENCE [LARGE SCALE GENOMIC DNA]</scope>
    <source>
        <strain evidence="1 2">CIRM-BRFM 2984</strain>
    </source>
</reference>
<protein>
    <submittedName>
        <fullName evidence="1">Uncharacterized protein</fullName>
    </submittedName>
</protein>
<dbReference type="EMBL" id="JAWWNJ010000128">
    <property type="protein sequence ID" value="KAK6987766.1"/>
    <property type="molecule type" value="Genomic_DNA"/>
</dbReference>
<proteinExistence type="predicted"/>
<organism evidence="1 2">
    <name type="scientific">Favolaschia claudopus</name>
    <dbReference type="NCBI Taxonomy" id="2862362"/>
    <lineage>
        <taxon>Eukaryota</taxon>
        <taxon>Fungi</taxon>
        <taxon>Dikarya</taxon>
        <taxon>Basidiomycota</taxon>
        <taxon>Agaricomycotina</taxon>
        <taxon>Agaricomycetes</taxon>
        <taxon>Agaricomycetidae</taxon>
        <taxon>Agaricales</taxon>
        <taxon>Marasmiineae</taxon>
        <taxon>Mycenaceae</taxon>
        <taxon>Favolaschia</taxon>
    </lineage>
</organism>
<keyword evidence="2" id="KW-1185">Reference proteome</keyword>